<dbReference type="RefSeq" id="XP_013355265.1">
    <property type="nucleotide sequence ID" value="XM_013499811.1"/>
</dbReference>
<protein>
    <submittedName>
        <fullName evidence="2">Uncharacterized protein</fullName>
    </submittedName>
</protein>
<feature type="compositionally biased region" description="Basic and acidic residues" evidence="1">
    <location>
        <begin position="327"/>
        <end position="348"/>
    </location>
</feature>
<dbReference type="VEuPathDB" id="ToxoDB:EMH_0047800"/>
<dbReference type="GeneID" id="25379469"/>
<organism evidence="2 3">
    <name type="scientific">Eimeria mitis</name>
    <dbReference type="NCBI Taxonomy" id="44415"/>
    <lineage>
        <taxon>Eukaryota</taxon>
        <taxon>Sar</taxon>
        <taxon>Alveolata</taxon>
        <taxon>Apicomplexa</taxon>
        <taxon>Conoidasida</taxon>
        <taxon>Coccidia</taxon>
        <taxon>Eucoccidiorida</taxon>
        <taxon>Eimeriorina</taxon>
        <taxon>Eimeriidae</taxon>
        <taxon>Eimeria</taxon>
    </lineage>
</organism>
<proteinExistence type="predicted"/>
<accession>U6K778</accession>
<feature type="region of interest" description="Disordered" evidence="1">
    <location>
        <begin position="217"/>
        <end position="291"/>
    </location>
</feature>
<keyword evidence="3" id="KW-1185">Reference proteome</keyword>
<dbReference type="AlphaFoldDB" id="U6K778"/>
<feature type="compositionally biased region" description="Polar residues" evidence="1">
    <location>
        <begin position="279"/>
        <end position="289"/>
    </location>
</feature>
<dbReference type="Proteomes" id="UP000030744">
    <property type="component" value="Unassembled WGS sequence"/>
</dbReference>
<evidence type="ECO:0000313" key="3">
    <source>
        <dbReference type="Proteomes" id="UP000030744"/>
    </source>
</evidence>
<feature type="region of interest" description="Disordered" evidence="1">
    <location>
        <begin position="304"/>
        <end position="348"/>
    </location>
</feature>
<evidence type="ECO:0000313" key="2">
    <source>
        <dbReference type="EMBL" id="CDJ32701.1"/>
    </source>
</evidence>
<reference evidence="2" key="1">
    <citation type="submission" date="2013-10" db="EMBL/GenBank/DDBJ databases">
        <title>Genomic analysis of the causative agents of coccidiosis in chickens.</title>
        <authorList>
            <person name="Reid A.J."/>
            <person name="Blake D."/>
            <person name="Billington K."/>
            <person name="Browne H."/>
            <person name="Dunn M."/>
            <person name="Hung S."/>
            <person name="Kawahara F."/>
            <person name="Miranda-Saavedra D."/>
            <person name="Mourier T."/>
            <person name="Nagra H."/>
            <person name="Otto T.D."/>
            <person name="Rawlings N."/>
            <person name="Sanchez A."/>
            <person name="Sanders M."/>
            <person name="Subramaniam C."/>
            <person name="Tay Y."/>
            <person name="Dear P."/>
            <person name="Doerig C."/>
            <person name="Gruber A."/>
            <person name="Parkinson J."/>
            <person name="Shirley M."/>
            <person name="Wan K.L."/>
            <person name="Berriman M."/>
            <person name="Tomley F."/>
            <person name="Pain A."/>
        </authorList>
    </citation>
    <scope>NUCLEOTIDE SEQUENCE [LARGE SCALE GENOMIC DNA]</scope>
    <source>
        <strain evidence="2">Houghton</strain>
    </source>
</reference>
<reference evidence="2" key="2">
    <citation type="submission" date="2013-10" db="EMBL/GenBank/DDBJ databases">
        <authorList>
            <person name="Aslett M."/>
        </authorList>
    </citation>
    <scope>NUCLEOTIDE SEQUENCE [LARGE SCALE GENOMIC DNA]</scope>
    <source>
        <strain evidence="2">Houghton</strain>
    </source>
</reference>
<name>U6K778_9EIME</name>
<gene>
    <name evidence="2" type="ORF">EMH_0047800</name>
</gene>
<dbReference type="EMBL" id="HG684430">
    <property type="protein sequence ID" value="CDJ32701.1"/>
    <property type="molecule type" value="Genomic_DNA"/>
</dbReference>
<feature type="compositionally biased region" description="Polar residues" evidence="1">
    <location>
        <begin position="246"/>
        <end position="255"/>
    </location>
</feature>
<sequence>MGHDEDTLPSGPDAVARRCLDRTPNCEDAAEEEQELESLGSDDASTQAWENLKSMHDWLHSPVEQYSDRLCAAGRLQEFVASRGEDWEVNNCCIDGEGRCFFTIARSKFLSPVEERGKLHMLYHCSTGMIFCLDTKEPVARAVVLRFGRGITQSAVISLSLAAHPNSGCVLMVAKSGAEVRNGILSHGSSPLLSLATDCHPLQGDAGLTSMPVSLHDPSVGARTCRRDSVSAADQANTLPAVPRLSDTQGSSEAPSATEPAVTQEGSDDVLQRSRDSTQIRPSSLQQGTGDEAAVVGEGLVQAGRTPVTNNSGRNLQPPNHPTAVREPTHGAHHEVPDALEGGGHKGSADEHSTWWFCPCDGDPSFFFPVAECFDDDAIHNAAQSICRQFRGIASSSVCRAHFEDDGGVALREAKAAAAAARTAEIMLVAAIQTQVPGESELGLKYPSAFPVTSAGKGCASERAMRTAVLKALKEANLAASRAESVDTFCGNRASKFGGPKLEKKL</sequence>
<feature type="compositionally biased region" description="Polar residues" evidence="1">
    <location>
        <begin position="307"/>
        <end position="318"/>
    </location>
</feature>
<evidence type="ECO:0000256" key="1">
    <source>
        <dbReference type="SAM" id="MobiDB-lite"/>
    </source>
</evidence>